<dbReference type="AlphaFoldDB" id="A0A8D9DJK4"/>
<name>A0A8D9DJK4_BRACM</name>
<gene>
    <name evidence="1" type="ORF">BRAPAZ1V2_A05P50810.2</name>
</gene>
<evidence type="ECO:0000313" key="2">
    <source>
        <dbReference type="Proteomes" id="UP000694005"/>
    </source>
</evidence>
<dbReference type="Gramene" id="A05p50810.2_BraZ1">
    <property type="protein sequence ID" value="A05p50810.2_BraZ1.CDS"/>
    <property type="gene ID" value="A05g50810.2_BraZ1"/>
</dbReference>
<dbReference type="EMBL" id="LS974621">
    <property type="protein sequence ID" value="CAG7878560.1"/>
    <property type="molecule type" value="Genomic_DNA"/>
</dbReference>
<protein>
    <submittedName>
        <fullName evidence="1">Uncharacterized protein</fullName>
    </submittedName>
</protein>
<evidence type="ECO:0000313" key="1">
    <source>
        <dbReference type="EMBL" id="CAG7878560.1"/>
    </source>
</evidence>
<proteinExistence type="predicted"/>
<dbReference type="Proteomes" id="UP000694005">
    <property type="component" value="Chromosome A05"/>
</dbReference>
<reference evidence="1 2" key="1">
    <citation type="submission" date="2021-07" db="EMBL/GenBank/DDBJ databases">
        <authorList>
            <consortium name="Genoscope - CEA"/>
            <person name="William W."/>
        </authorList>
    </citation>
    <scope>NUCLEOTIDE SEQUENCE [LARGE SCALE GENOMIC DNA]</scope>
</reference>
<sequence length="45" mass="5412">MVLALCVYSLAKEHNLIIYHWFVFRLVKTLARKNNAEEIKTCFRK</sequence>
<organism evidence="1 2">
    <name type="scientific">Brassica campestris</name>
    <name type="common">Field mustard</name>
    <dbReference type="NCBI Taxonomy" id="3711"/>
    <lineage>
        <taxon>Eukaryota</taxon>
        <taxon>Viridiplantae</taxon>
        <taxon>Streptophyta</taxon>
        <taxon>Embryophyta</taxon>
        <taxon>Tracheophyta</taxon>
        <taxon>Spermatophyta</taxon>
        <taxon>Magnoliopsida</taxon>
        <taxon>eudicotyledons</taxon>
        <taxon>Gunneridae</taxon>
        <taxon>Pentapetalae</taxon>
        <taxon>rosids</taxon>
        <taxon>malvids</taxon>
        <taxon>Brassicales</taxon>
        <taxon>Brassicaceae</taxon>
        <taxon>Brassiceae</taxon>
        <taxon>Brassica</taxon>
    </lineage>
</organism>
<accession>A0A8D9DJK4</accession>